<dbReference type="SUPFAM" id="SSF63829">
    <property type="entry name" value="Calcium-dependent phosphotriesterase"/>
    <property type="match status" value="1"/>
</dbReference>
<reference evidence="6" key="1">
    <citation type="submission" date="2016-10" db="EMBL/GenBank/DDBJ databases">
        <authorList>
            <person name="Varghese N."/>
            <person name="Submissions S."/>
        </authorList>
    </citation>
    <scope>NUCLEOTIDE SEQUENCE [LARGE SCALE GENOMIC DNA]</scope>
    <source>
        <strain evidence="6">DSM 28453</strain>
    </source>
</reference>
<dbReference type="PANTHER" id="PTHR38340">
    <property type="entry name" value="S-LAYER PROTEIN"/>
    <property type="match status" value="1"/>
</dbReference>
<dbReference type="InterPro" id="IPR011049">
    <property type="entry name" value="Serralysin-like_metalloprot_C"/>
</dbReference>
<dbReference type="PANTHER" id="PTHR38340:SF1">
    <property type="entry name" value="S-LAYER PROTEIN"/>
    <property type="match status" value="1"/>
</dbReference>
<dbReference type="PRINTS" id="PR00313">
    <property type="entry name" value="CABNDNGRPT"/>
</dbReference>
<feature type="region of interest" description="Disordered" evidence="3">
    <location>
        <begin position="564"/>
        <end position="695"/>
    </location>
</feature>
<feature type="domain" description="DUF6923" evidence="4">
    <location>
        <begin position="329"/>
        <end position="573"/>
    </location>
</feature>
<dbReference type="GO" id="GO:0005576">
    <property type="term" value="C:extracellular region"/>
    <property type="evidence" value="ECO:0007669"/>
    <property type="project" value="UniProtKB-SubCell"/>
</dbReference>
<organism evidence="5 6">
    <name type="scientific">Shimia haliotis</name>
    <dbReference type="NCBI Taxonomy" id="1280847"/>
    <lineage>
        <taxon>Bacteria</taxon>
        <taxon>Pseudomonadati</taxon>
        <taxon>Pseudomonadota</taxon>
        <taxon>Alphaproteobacteria</taxon>
        <taxon>Rhodobacterales</taxon>
        <taxon>Roseobacteraceae</taxon>
    </lineage>
</organism>
<keyword evidence="2" id="KW-0964">Secreted</keyword>
<dbReference type="InterPro" id="IPR001343">
    <property type="entry name" value="Hemolysn_Ca-bd"/>
</dbReference>
<feature type="compositionally biased region" description="Low complexity" evidence="3">
    <location>
        <begin position="24"/>
        <end position="38"/>
    </location>
</feature>
<sequence>MAQTPPGPDVNTVIGTTGDDTILSGDGSVDSVNGSAGNDTIDTGTGNDLAAGDMVGAEWIFVDGKWVYNPEAIDTTSAPVSREYDDIISTGDGDDVLLGNGGNDRLDAGAGEDIVNAGTGRDWADGGTGDDIVNLEAGDDTGQGGLGADTINAGRGDDLVYGDLENGNLLQGGLPNCGGTFAQHAGAGDWSVADVEGVTEISQVIETVEGENYSLSFDIAANLSGGSTTCVMEVLWDDEVVCVMDSKSGVYETVKLDLVGKGGDSKLTFRELSPNDETGPQIDMSGPIFSYDKSVSIGGQEVDVAAFAPGQSKLFQMIDGQLNVFDPQKEQYEVAGDPTGLRINAIGFNTEDDLIYGIAKANGVDAMGNPVSVRDLVMVDANGEAYRVGATPVGDYVGDFDNEGNLWTFQSSLNRVTRIDVNDIGSDGNPAATNFDLPDGLFQGRSYDIAYNAAEDAFYAVESPGRNGGNGMVHKIDLNGLEDGGTPIITSVPITATMYDDGLTAGMPKGAYGAVFLDGDGNLYFGLNRGDHDLDGTTDAAGGIYKINIDWPAGAAMSEYMAEAQSTNSNDGAVDPRAPDPFSEVDPTGSILLRSPEIEPTSGGNDKLRGGQGDDTMFGGGGDDTLHGGSDDDVLSGDADNDRVYGGDGSDIVDGGSGHDRLFGGDGNDKMDGASGRDLLKGGSGNDFMSGGEGSDKLVGGSGSDTLEGGAGNDHLWGGNWWKDGSSDTFVTAAGGGKDMIHDFETDKDVIDLSSYGIEFSDLQTHIQDQGWATVIDLSALTGGEVNDRLVLKSVSPDDLDETNFLL</sequence>
<comment type="subcellular location">
    <subcellularLocation>
        <location evidence="1">Secreted</location>
    </subcellularLocation>
</comment>
<dbReference type="Pfam" id="PF00353">
    <property type="entry name" value="HemolysinCabind"/>
    <property type="match status" value="5"/>
</dbReference>
<evidence type="ECO:0000313" key="6">
    <source>
        <dbReference type="Proteomes" id="UP000198851"/>
    </source>
</evidence>
<dbReference type="RefSeq" id="WP_139216144.1">
    <property type="nucleotide sequence ID" value="NZ_FOSZ01000002.1"/>
</dbReference>
<evidence type="ECO:0000313" key="5">
    <source>
        <dbReference type="EMBL" id="SFK75124.1"/>
    </source>
</evidence>
<evidence type="ECO:0000259" key="4">
    <source>
        <dbReference type="Pfam" id="PF21959"/>
    </source>
</evidence>
<feature type="compositionally biased region" description="Basic and acidic residues" evidence="3">
    <location>
        <begin position="657"/>
        <end position="672"/>
    </location>
</feature>
<name>A0A1I4C235_9RHOB</name>
<dbReference type="EMBL" id="FOSZ01000002">
    <property type="protein sequence ID" value="SFK75124.1"/>
    <property type="molecule type" value="Genomic_DNA"/>
</dbReference>
<dbReference type="Gene3D" id="2.150.10.10">
    <property type="entry name" value="Serralysin-like metalloprotease, C-terminal"/>
    <property type="match status" value="3"/>
</dbReference>
<evidence type="ECO:0000256" key="3">
    <source>
        <dbReference type="SAM" id="MobiDB-lite"/>
    </source>
</evidence>
<dbReference type="SUPFAM" id="SSF51120">
    <property type="entry name" value="beta-Roll"/>
    <property type="match status" value="3"/>
</dbReference>
<feature type="compositionally biased region" description="Gly residues" evidence="3">
    <location>
        <begin position="610"/>
        <end position="623"/>
    </location>
</feature>
<dbReference type="InterPro" id="IPR050557">
    <property type="entry name" value="RTX_toxin/Mannuronan_C5-epim"/>
</dbReference>
<feature type="region of interest" description="Disordered" evidence="3">
    <location>
        <begin position="1"/>
        <end position="45"/>
    </location>
</feature>
<dbReference type="STRING" id="1280847.SAMN04488036_10212"/>
<dbReference type="AlphaFoldDB" id="A0A1I4C235"/>
<dbReference type="InterPro" id="IPR054215">
    <property type="entry name" value="DUF6923"/>
</dbReference>
<protein>
    <submittedName>
        <fullName evidence="5">Hemolysin-type calcium-binding repeat-containing protein</fullName>
    </submittedName>
</protein>
<accession>A0A1I4C235</accession>
<keyword evidence="6" id="KW-1185">Reference proteome</keyword>
<dbReference type="OrthoDB" id="8479154at2"/>
<dbReference type="GO" id="GO:0005509">
    <property type="term" value="F:calcium ion binding"/>
    <property type="evidence" value="ECO:0007669"/>
    <property type="project" value="InterPro"/>
</dbReference>
<gene>
    <name evidence="5" type="ORF">SAMN04488036_10212</name>
</gene>
<evidence type="ECO:0000256" key="1">
    <source>
        <dbReference type="ARBA" id="ARBA00004613"/>
    </source>
</evidence>
<proteinExistence type="predicted"/>
<dbReference type="Pfam" id="PF21959">
    <property type="entry name" value="DUF6923"/>
    <property type="match status" value="1"/>
</dbReference>
<dbReference type="Proteomes" id="UP000198851">
    <property type="component" value="Unassembled WGS sequence"/>
</dbReference>
<evidence type="ECO:0000256" key="2">
    <source>
        <dbReference type="ARBA" id="ARBA00022525"/>
    </source>
</evidence>